<protein>
    <submittedName>
        <fullName evidence="3">CTP--molybdopterin cytidylyltransferase</fullName>
    </submittedName>
</protein>
<evidence type="ECO:0000256" key="1">
    <source>
        <dbReference type="ARBA" id="ARBA00022842"/>
    </source>
</evidence>
<gene>
    <name evidence="3" type="ORF">C7G83_13675</name>
</gene>
<dbReference type="InterPro" id="IPR025877">
    <property type="entry name" value="MobA-like_NTP_Trfase"/>
</dbReference>
<dbReference type="Gene3D" id="3.90.550.10">
    <property type="entry name" value="Spore Coat Polysaccharide Biosynthesis Protein SpsA, Chain A"/>
    <property type="match status" value="1"/>
</dbReference>
<evidence type="ECO:0000313" key="3">
    <source>
        <dbReference type="EMBL" id="PSN07296.1"/>
    </source>
</evidence>
<keyword evidence="1" id="KW-0460">Magnesium</keyword>
<sequence>MSAPTVIVLAAGRGARFLASGGATHKLNALVTGKPVLSHVLDAVAAAGLAWHLVQPDGGTGGMGESISLGVQATPDASGWLILPGDLPLIQPDTLRCVAAALRDDRIVVPHYQQRQGHPPGFGRAWFSALASLTGDVGARAIVQEARGRGAVVDLATEDIGVVQDVDTLADLSVVTAIRERARV</sequence>
<organism evidence="3 4">
    <name type="scientific">Siccibacter turicensis</name>
    <dbReference type="NCBI Taxonomy" id="357233"/>
    <lineage>
        <taxon>Bacteria</taxon>
        <taxon>Pseudomonadati</taxon>
        <taxon>Pseudomonadota</taxon>
        <taxon>Gammaproteobacteria</taxon>
        <taxon>Enterobacterales</taxon>
        <taxon>Enterobacteriaceae</taxon>
        <taxon>Siccibacter</taxon>
    </lineage>
</organism>
<reference evidence="3 4" key="1">
    <citation type="submission" date="2018-03" db="EMBL/GenBank/DDBJ databases">
        <title>Draft genome sequence of the first documented clinical Siccibacter turicensis isolate in Austria.</title>
        <authorList>
            <person name="Lepuschitz S."/>
            <person name="Pekard-Amenitsch S."/>
            <person name="Haunold R."/>
            <person name="Schill S."/>
            <person name="Mach R."/>
            <person name="Allerberger F."/>
            <person name="Ruppitsch W."/>
            <person name="Forsythe S.J."/>
        </authorList>
    </citation>
    <scope>NUCLEOTIDE SEQUENCE [LARGE SCALE GENOMIC DNA]</scope>
    <source>
        <strain evidence="3 4">6100069499-17</strain>
    </source>
</reference>
<feature type="domain" description="MobA-like NTP transferase" evidence="2">
    <location>
        <begin position="49"/>
        <end position="145"/>
    </location>
</feature>
<dbReference type="PANTHER" id="PTHR43777:SF1">
    <property type="entry name" value="MOLYBDENUM COFACTOR CYTIDYLYLTRANSFERASE"/>
    <property type="match status" value="1"/>
</dbReference>
<dbReference type="GO" id="GO:0016779">
    <property type="term" value="F:nucleotidyltransferase activity"/>
    <property type="evidence" value="ECO:0007669"/>
    <property type="project" value="UniProtKB-KW"/>
</dbReference>
<dbReference type="EMBL" id="PYEP01000005">
    <property type="protein sequence ID" value="PSN07296.1"/>
    <property type="molecule type" value="Genomic_DNA"/>
</dbReference>
<comment type="caution">
    <text evidence="3">The sequence shown here is derived from an EMBL/GenBank/DDBJ whole genome shotgun (WGS) entry which is preliminary data.</text>
</comment>
<evidence type="ECO:0000259" key="2">
    <source>
        <dbReference type="Pfam" id="PF12804"/>
    </source>
</evidence>
<dbReference type="InterPro" id="IPR029044">
    <property type="entry name" value="Nucleotide-diphossugar_trans"/>
</dbReference>
<keyword evidence="4" id="KW-1185">Reference proteome</keyword>
<dbReference type="OrthoDB" id="5298023at2"/>
<dbReference type="AlphaFoldDB" id="A0A2P8VIE8"/>
<dbReference type="Proteomes" id="UP000240212">
    <property type="component" value="Unassembled WGS sequence"/>
</dbReference>
<dbReference type="RefSeq" id="WP_106877646.1">
    <property type="nucleotide sequence ID" value="NZ_PYEP01000005.1"/>
</dbReference>
<dbReference type="PANTHER" id="PTHR43777">
    <property type="entry name" value="MOLYBDENUM COFACTOR CYTIDYLYLTRANSFERASE"/>
    <property type="match status" value="1"/>
</dbReference>
<accession>A0A2P8VIE8</accession>
<keyword evidence="3" id="KW-0548">Nucleotidyltransferase</keyword>
<proteinExistence type="predicted"/>
<dbReference type="STRING" id="1388748.GCA_000463155_03661"/>
<dbReference type="Pfam" id="PF12804">
    <property type="entry name" value="NTP_transf_3"/>
    <property type="match status" value="1"/>
</dbReference>
<keyword evidence="3" id="KW-0808">Transferase</keyword>
<evidence type="ECO:0000313" key="4">
    <source>
        <dbReference type="Proteomes" id="UP000240212"/>
    </source>
</evidence>
<dbReference type="SUPFAM" id="SSF53448">
    <property type="entry name" value="Nucleotide-diphospho-sugar transferases"/>
    <property type="match status" value="1"/>
</dbReference>
<name>A0A2P8VIE8_9ENTR</name>
<dbReference type="CDD" id="cd04182">
    <property type="entry name" value="GT_2_like_f"/>
    <property type="match status" value="1"/>
</dbReference>